<protein>
    <submittedName>
        <fullName evidence="1">10563_t:CDS:1</fullName>
    </submittedName>
</protein>
<proteinExistence type="predicted"/>
<dbReference type="Proteomes" id="UP000789366">
    <property type="component" value="Unassembled WGS sequence"/>
</dbReference>
<evidence type="ECO:0000313" key="2">
    <source>
        <dbReference type="Proteomes" id="UP000789366"/>
    </source>
</evidence>
<accession>A0ACA9L8W1</accession>
<keyword evidence="2" id="KW-1185">Reference proteome</keyword>
<dbReference type="EMBL" id="CAJVPW010003015">
    <property type="protein sequence ID" value="CAG8516869.1"/>
    <property type="molecule type" value="Genomic_DNA"/>
</dbReference>
<comment type="caution">
    <text evidence="1">The sequence shown here is derived from an EMBL/GenBank/DDBJ whole genome shotgun (WGS) entry which is preliminary data.</text>
</comment>
<organism evidence="1 2">
    <name type="scientific">Cetraspora pellucida</name>
    <dbReference type="NCBI Taxonomy" id="1433469"/>
    <lineage>
        <taxon>Eukaryota</taxon>
        <taxon>Fungi</taxon>
        <taxon>Fungi incertae sedis</taxon>
        <taxon>Mucoromycota</taxon>
        <taxon>Glomeromycotina</taxon>
        <taxon>Glomeromycetes</taxon>
        <taxon>Diversisporales</taxon>
        <taxon>Gigasporaceae</taxon>
        <taxon>Cetraspora</taxon>
    </lineage>
</organism>
<sequence length="2916" mass="334069">YPSIDQYNVGTNKNTPPYASKPQPSIGVDNENSNSVTTSVGDDTSIYQINVETNKNSPSFVSNPVAVSPSTPQSSFGADTEINHSVMTSSEIKQSINQPDPSINHSIGAANEINNPVTTPTVVDTNTYQLHKEENKNISPFTTESPLITSAVVDTSTNQYEIKNIPPHNIVTDNEINHPSQKIDPNIYRTDPSEFRVDSTTFQQSERIYPKLTIEHVSTPHDDAQNTLNYNSLLDFNTPSPTKESSDDNNTTNIPNENDDAASDYAPALGYISIQDLKDFSGSTHSTPEDNDIQNPGGSTYGITPDHIANLHDASLPIPNDENEGSTSGGPTHISSHHSIGSLDTVSRPLSTNEDTEKVQSENKRQTTLIFDDADAIGYPLQLSDRYQLKEKPGVISKLTNVAASLLFGKEEDKYAYGESVLVTFHVHLPPNIEKYGEPVIVGSCEELGSWKMITIKLTQPHRREYPTYPTYWRSHPIDIRIGRDDIKYKYGILNRSRSSIVYEGEGEKQNRTLDTRTNDQYDIWLNNRNHSITNLRELAFVKCIYDAVNNENLKDKVMQFQSLLENHKDRTINSITIDFIIQRYQDKKEKRLFLCVLLGYHIKYRRDPYSFTSQMPTHFRSDCLLEALQTVQYDTFTSNIKPIMAPVVVALVRHNATVRKSFEWLRIFRVAQVLDPNYSFVDGFINVRYDSEHISQLLKEWPKIVSPYLDQVDDRVYNKIAKWLIYFCSNMEILNIIWHDCIYRPSSIDREIANEINGCVYKIIAHDNASALYANFTKVPPEFMEMVANLFRERIIILLKSQQGGWDKNSLAALGKLLKDKQLYFEREYFLSAMNCISQSTIFNVLNMFPELLEYWINSKFHNTRSSEVTTICQQWFTRIISMLNYNHSMTLNEGGRFICVIYEHITRLQSLLSDKSNIYRTLIHVADEKIKKCSHNHILFATVQVATLNKTITTHFYDLVIENVLVARDIRSINDNLREMICLICGQNNKVNLENLDVPNSISEKLLCHIMTCLENHTSQINTTEQQLDLIKHANFWRVIFNARGNVAILHKHSYVTKIRTAISNLAGSIVDKTIDIKTLQAILKYDDRQLSKCLNVINSPNAKKTFQSVIISENSISTVRNECKTYEDRLRCLKAFYSTFCPPEKVIDSDVYTTDLEGKLKILSKVQLKEALSSRYWERHEDLIQKVAEAYKFANSKTFTNMFETQLSQITDEIQVDYVINALIPAVREEYIKIFKQYKDKKWNVIKYSEAFPLWKNVEDVKKELELINEVVYLGRNNHELENSIRNLTVIPKWEERIQKLSAVVEIFHVPIKTGDWLGRSLKILKEDVLVLGKVVEFVKYCKDRNQNDNENYWSLIKELSSASDLLEFLQDIAENDIKNLINGADDYSDERLIQADTVSSLIQVKQLVVQLMNKSNKIDEFLKVLLKISQENPSLPNKITVCAGSNMALQNMLRNISNRGEVTKEKIQNAVLRGTYTFEKDDKSDKFNVTLVYQANKSGEMKHIMSDLLDLRGRALLIAKPANISTDIEEENSRNIMNEFVLQVDTAQEILNVGYKLIQMGHFDYRRFKKEIRGTEKRFGTTDMRDLLTKLKEDLQNWKQVVDEAQEEHYYLTFFPARHILAFYDYFTSDVQDDVNTETCRTLIKFVNSKAELPSRKDRSGISRKNTDYSRTLNEIGKKLQTIFGKLLKTSRELKVRGERIIADVVDKGKLCVASCNDQLRVPNIIMSLYTNHGSYPEPWQILICTKSTTIEELNIFIKRCFFAAKNGYKRMLFCIANLELLEFELQYGLVEGIRSMREKQNDYYLALVCCREGSFHHHILDQFSQDVHSTNGLNAEAMKTIYRDLCSNVICVSSDLSGQGKTEWIKQVSFEKKKLLRSFLISDGADFGSLVRQLKDCKLQQFESLHVNIISADNSNEINMFLFELLTLGFVSSNVDIASLPQTTVFIEIASTVQQKLLNSLPITGYLVKEHLSWDIRRLNVSSELCSPIQIVCNYLDTYDRHEIDTKDIVFHGQDGIKKPLPEKRCQDLIAKYFFEGNAEGVSSFRFVEVFVNVLGDQLTRLSSSVYFTVENLKLIIKDETRLRTTLVDRLIDVSKEFATRSVKTKEAQLESTSAYDDDTKFEIVQWDASNHLLVFFMSQNPDSICALYREKERVPENVKEFLRSQYMAGPSKWELEDYNRMPPKLLLERLECLARRTMHHIKLPSYALSSDNIIKMALILLRARANVPVVVMGEAGCGKQFIRSIEEKYSVSLRDVKRAIKLVLFFSESLQSRSRITKIKNHSPNTYPPHPENPGRINFLYRCYILALSLCYQSRIYDQESRSEYRKEMIKVLQRHRINVIKDNDFTKIIRDEQEDWVKRMQLPPNTAMNEALLENVLVMIVCILTKIPVFIIGAPGSSKSLAIKLVGQNLRGTDSNDRYFRKLPQVYLISYQGSSSSTSDGIIKVFAKAIKYQETSSKEFSVISVVVLDEVGLAETSPHNPLKVLHALLEPNYPSDGPAVSVVGISNWRLDNSKSSRALLVQRPKFGIDDLIDTAVRLLDSKLHNSINRASLRPLAEAYSEYEGCGQSHSNFHGLRDYYGLVKSLSKSDLTPENVQMALERNFGGTDRNENPCEVYFDTVLRTFNNYQNWTYEPIPTLTLIKANLGDESARHLMVIGKSDSIVTILTYQLKEKKLDPVVILGSQFQDDQQDYSYSVLSRIMMCVEAGRPLILTDLEIIYGALYDLWNQNYIVFGSKNDPKYYTRVALGAYANPMLCILVLDEKKLATADPPLLNRFEKQRITIDDTLTENHQKIVKILRTWTQQMVSSVEMGNINAARTSFTQKDLFIGFDEKETLQSLVIDIMTKFPDDNEEAIVKRCKAALIDIASSDGIIRATKSNVDPGEINLWNNVYFRNVTDEHIPRQNHDCL</sequence>
<feature type="non-terminal residue" evidence="1">
    <location>
        <position position="1"/>
    </location>
</feature>
<gene>
    <name evidence="1" type="ORF">SPELUC_LOCUS3740</name>
</gene>
<evidence type="ECO:0000313" key="1">
    <source>
        <dbReference type="EMBL" id="CAG8516869.1"/>
    </source>
</evidence>
<name>A0ACA9L8W1_9GLOM</name>
<feature type="non-terminal residue" evidence="1">
    <location>
        <position position="2916"/>
    </location>
</feature>
<reference evidence="1" key="1">
    <citation type="submission" date="2021-06" db="EMBL/GenBank/DDBJ databases">
        <authorList>
            <person name="Kallberg Y."/>
            <person name="Tangrot J."/>
            <person name="Rosling A."/>
        </authorList>
    </citation>
    <scope>NUCLEOTIDE SEQUENCE</scope>
    <source>
        <strain evidence="1">28 12/20/2015</strain>
    </source>
</reference>